<dbReference type="OrthoDB" id="9805337at2"/>
<proteinExistence type="predicted"/>
<dbReference type="PANTHER" id="PTHR13847">
    <property type="entry name" value="SARCOSINE DEHYDROGENASE-RELATED"/>
    <property type="match status" value="1"/>
</dbReference>
<dbReference type="Pfam" id="PF01266">
    <property type="entry name" value="DAO"/>
    <property type="match status" value="1"/>
</dbReference>
<evidence type="ECO:0000313" key="5">
    <source>
        <dbReference type="EMBL" id="RFA37919.1"/>
    </source>
</evidence>
<protein>
    <submittedName>
        <fullName evidence="5">Glycine oxidase ThiO</fullName>
    </submittedName>
</protein>
<dbReference type="Gene3D" id="3.50.50.60">
    <property type="entry name" value="FAD/NAD(P)-binding domain"/>
    <property type="match status" value="1"/>
</dbReference>
<keyword evidence="2" id="KW-0784">Thiamine biosynthesis</keyword>
<gene>
    <name evidence="5" type="ORF">CAL65_08360</name>
</gene>
<comment type="pathway">
    <text evidence="1">Cofactor biosynthesis; thiamine diphosphate biosynthesis.</text>
</comment>
<dbReference type="UniPathway" id="UPA00060"/>
<dbReference type="GO" id="GO:0005737">
    <property type="term" value="C:cytoplasm"/>
    <property type="evidence" value="ECO:0007669"/>
    <property type="project" value="TreeGrafter"/>
</dbReference>
<dbReference type="InterPro" id="IPR036188">
    <property type="entry name" value="FAD/NAD-bd_sf"/>
</dbReference>
<evidence type="ECO:0000256" key="3">
    <source>
        <dbReference type="ARBA" id="ARBA00023002"/>
    </source>
</evidence>
<dbReference type="GO" id="GO:0016491">
    <property type="term" value="F:oxidoreductase activity"/>
    <property type="evidence" value="ECO:0007669"/>
    <property type="project" value="UniProtKB-KW"/>
</dbReference>
<dbReference type="EMBL" id="NFZW01000006">
    <property type="protein sequence ID" value="RFA37919.1"/>
    <property type="molecule type" value="Genomic_DNA"/>
</dbReference>
<sequence>MADTIIVGGGIIGLLTARELRIAGDRVTVLDRSEIGCESSWAGGGILSPLPPWRYPEPVTQLALLSLPAYHALDAHLRDSGYGDPELSIGGLLLLDADQIAPGSQWATAHNVRHHVMDAQQLRHDEPYLAEQFSTAFALPGVGHIRNPRLLKALYRELIDLGVEIHPHTPVERLTVSDDRITGVTAKGKHWPADRVVIAAGSWSGALLSATGLALATDPVKGQILLFKGEPGRLQHILLHDRRYLIPRRDGHLLVGSTTEQVGFDKQPSQEAAETLRDWAYRVVPDLKRLKPIKHWAGLRPGSPDGLPTIGPHPMLAGLFIHTGHYRNGLCTAPASARLLADVILGRPPILDPTPFSAKRQNRVV</sequence>
<evidence type="ECO:0000259" key="4">
    <source>
        <dbReference type="Pfam" id="PF01266"/>
    </source>
</evidence>
<dbReference type="AlphaFoldDB" id="A0A3E0WZW5"/>
<evidence type="ECO:0000256" key="2">
    <source>
        <dbReference type="ARBA" id="ARBA00022977"/>
    </source>
</evidence>
<dbReference type="PANTHER" id="PTHR13847:SF289">
    <property type="entry name" value="GLYCINE OXIDASE"/>
    <property type="match status" value="1"/>
</dbReference>
<dbReference type="RefSeq" id="WP_116301631.1">
    <property type="nucleotide sequence ID" value="NZ_NFZV01000005.1"/>
</dbReference>
<dbReference type="Gene3D" id="3.30.9.10">
    <property type="entry name" value="D-Amino Acid Oxidase, subunit A, domain 2"/>
    <property type="match status" value="1"/>
</dbReference>
<dbReference type="Proteomes" id="UP000256763">
    <property type="component" value="Unassembled WGS sequence"/>
</dbReference>
<reference evidence="6" key="1">
    <citation type="submission" date="2017-05" db="EMBL/GenBank/DDBJ databases">
        <authorList>
            <person name="Sharma S."/>
            <person name="Sidhu C."/>
            <person name="Pinnaka A.K."/>
        </authorList>
    </citation>
    <scope>NUCLEOTIDE SEQUENCE [LARGE SCALE GENOMIC DNA]</scope>
    <source>
        <strain evidence="6">AK93</strain>
    </source>
</reference>
<dbReference type="InterPro" id="IPR012727">
    <property type="entry name" value="Gly_oxidase_ThiO"/>
</dbReference>
<dbReference type="SUPFAM" id="SSF51905">
    <property type="entry name" value="FAD/NAD(P)-binding domain"/>
    <property type="match status" value="1"/>
</dbReference>
<name>A0A3E0WZW5_9GAMM</name>
<accession>A0A3E0WZW5</accession>
<keyword evidence="6" id="KW-1185">Reference proteome</keyword>
<evidence type="ECO:0000256" key="1">
    <source>
        <dbReference type="ARBA" id="ARBA00004948"/>
    </source>
</evidence>
<organism evidence="5 6">
    <name type="scientific">Alkalilimnicola ehrlichii</name>
    <dbReference type="NCBI Taxonomy" id="351052"/>
    <lineage>
        <taxon>Bacteria</taxon>
        <taxon>Pseudomonadati</taxon>
        <taxon>Pseudomonadota</taxon>
        <taxon>Gammaproteobacteria</taxon>
        <taxon>Chromatiales</taxon>
        <taxon>Ectothiorhodospiraceae</taxon>
        <taxon>Alkalilimnicola</taxon>
    </lineage>
</organism>
<dbReference type="GO" id="GO:0050660">
    <property type="term" value="F:flavin adenine dinucleotide binding"/>
    <property type="evidence" value="ECO:0007669"/>
    <property type="project" value="InterPro"/>
</dbReference>
<dbReference type="GO" id="GO:0009228">
    <property type="term" value="P:thiamine biosynthetic process"/>
    <property type="evidence" value="ECO:0007669"/>
    <property type="project" value="UniProtKB-KW"/>
</dbReference>
<dbReference type="NCBIfam" id="TIGR02352">
    <property type="entry name" value="thiamin_ThiO"/>
    <property type="match status" value="1"/>
</dbReference>
<evidence type="ECO:0000313" key="6">
    <source>
        <dbReference type="Proteomes" id="UP000256763"/>
    </source>
</evidence>
<dbReference type="SUPFAM" id="SSF54373">
    <property type="entry name" value="FAD-linked reductases, C-terminal domain"/>
    <property type="match status" value="1"/>
</dbReference>
<dbReference type="InterPro" id="IPR006076">
    <property type="entry name" value="FAD-dep_OxRdtase"/>
</dbReference>
<dbReference type="GO" id="GO:0009229">
    <property type="term" value="P:thiamine diphosphate biosynthetic process"/>
    <property type="evidence" value="ECO:0007669"/>
    <property type="project" value="UniProtKB-UniPathway"/>
</dbReference>
<keyword evidence="3" id="KW-0560">Oxidoreductase</keyword>
<feature type="domain" description="FAD dependent oxidoreductase" evidence="4">
    <location>
        <begin position="3"/>
        <end position="342"/>
    </location>
</feature>
<comment type="caution">
    <text evidence="5">The sequence shown here is derived from an EMBL/GenBank/DDBJ whole genome shotgun (WGS) entry which is preliminary data.</text>
</comment>